<evidence type="ECO:0000256" key="2">
    <source>
        <dbReference type="ARBA" id="ARBA00022475"/>
    </source>
</evidence>
<feature type="transmembrane region" description="Helical" evidence="6">
    <location>
        <begin position="212"/>
        <end position="229"/>
    </location>
</feature>
<accession>A5IJG2</accession>
<feature type="transmembrane region" description="Helical" evidence="6">
    <location>
        <begin position="378"/>
        <end position="398"/>
    </location>
</feature>
<keyword evidence="3 6" id="KW-0812">Transmembrane</keyword>
<dbReference type="PANTHER" id="PTHR30250:SF11">
    <property type="entry name" value="O-ANTIGEN TRANSPORTER-RELATED"/>
    <property type="match status" value="1"/>
</dbReference>
<keyword evidence="2" id="KW-1003">Cell membrane</keyword>
<evidence type="ECO:0000313" key="8">
    <source>
        <dbReference type="Proteomes" id="UP000006558"/>
    </source>
</evidence>
<feature type="transmembrane region" description="Helical" evidence="6">
    <location>
        <begin position="76"/>
        <end position="98"/>
    </location>
</feature>
<keyword evidence="4 6" id="KW-1133">Transmembrane helix</keyword>
<name>A5IJG2_THEP1</name>
<gene>
    <name evidence="7" type="ordered locus">Tpet_0306</name>
</gene>
<evidence type="ECO:0000256" key="3">
    <source>
        <dbReference type="ARBA" id="ARBA00022692"/>
    </source>
</evidence>
<feature type="transmembrane region" description="Helical" evidence="6">
    <location>
        <begin position="352"/>
        <end position="372"/>
    </location>
</feature>
<evidence type="ECO:0000256" key="4">
    <source>
        <dbReference type="ARBA" id="ARBA00022989"/>
    </source>
</evidence>
<feature type="transmembrane region" description="Helical" evidence="6">
    <location>
        <begin position="321"/>
        <end position="345"/>
    </location>
</feature>
<dbReference type="InterPro" id="IPR050833">
    <property type="entry name" value="Poly_Biosynth_Transport"/>
</dbReference>
<evidence type="ECO:0000313" key="7">
    <source>
        <dbReference type="EMBL" id="ABQ46335.1"/>
    </source>
</evidence>
<protein>
    <submittedName>
        <fullName evidence="7">Polysaccharide biosynthesis protein</fullName>
    </submittedName>
</protein>
<keyword evidence="5 6" id="KW-0472">Membrane</keyword>
<dbReference type="PANTHER" id="PTHR30250">
    <property type="entry name" value="PST FAMILY PREDICTED COLANIC ACID TRANSPORTER"/>
    <property type="match status" value="1"/>
</dbReference>
<feature type="transmembrane region" description="Helical" evidence="6">
    <location>
        <begin position="433"/>
        <end position="451"/>
    </location>
</feature>
<organism evidence="7 8">
    <name type="scientific">Thermotoga petrophila (strain ATCC BAA-488 / DSM 13995 / JCM 10881 / RKU-1)</name>
    <dbReference type="NCBI Taxonomy" id="390874"/>
    <lineage>
        <taxon>Bacteria</taxon>
        <taxon>Thermotogati</taxon>
        <taxon>Thermotogota</taxon>
        <taxon>Thermotogae</taxon>
        <taxon>Thermotogales</taxon>
        <taxon>Thermotogaceae</taxon>
        <taxon>Thermotoga</taxon>
    </lineage>
</organism>
<reference evidence="7 8" key="2">
    <citation type="journal article" date="2009" name="Proc. Natl. Acad. Sci. U.S.A.">
        <title>On the chimeric nature, thermophilic origin, and phylogenetic placement of the Thermotogales.</title>
        <authorList>
            <person name="Zhaxybayeva O."/>
            <person name="Swithers K.S."/>
            <person name="Lapierre P."/>
            <person name="Fournier G.P."/>
            <person name="Bickhart D.M."/>
            <person name="DeBoy R.T."/>
            <person name="Nelson K.E."/>
            <person name="Nesbo C.L."/>
            <person name="Doolittle W.F."/>
            <person name="Gogarten J.P."/>
            <person name="Noll K.M."/>
        </authorList>
    </citation>
    <scope>NUCLEOTIDE SEQUENCE [LARGE SCALE GENOMIC DNA]</scope>
    <source>
        <strain evidence="8">ATCC BAA-488 / DSM 13995 / JCM 10881 / RKU-1</strain>
    </source>
</reference>
<dbReference type="Pfam" id="PF01943">
    <property type="entry name" value="Polysacc_synt"/>
    <property type="match status" value="1"/>
</dbReference>
<feature type="transmembrane region" description="Helical" evidence="6">
    <location>
        <begin position="46"/>
        <end position="64"/>
    </location>
</feature>
<dbReference type="InterPro" id="IPR002797">
    <property type="entry name" value="Polysacc_synth"/>
</dbReference>
<dbReference type="Proteomes" id="UP000006558">
    <property type="component" value="Chromosome"/>
</dbReference>
<dbReference type="GO" id="GO:0005886">
    <property type="term" value="C:plasma membrane"/>
    <property type="evidence" value="ECO:0007669"/>
    <property type="project" value="UniProtKB-SubCell"/>
</dbReference>
<dbReference type="eggNOG" id="COG2244">
    <property type="taxonomic scope" value="Bacteria"/>
</dbReference>
<dbReference type="STRING" id="390874.Tpet_0306"/>
<feature type="transmembrane region" description="Helical" evidence="6">
    <location>
        <begin position="410"/>
        <end position="427"/>
    </location>
</feature>
<feature type="transmembrane region" description="Helical" evidence="6">
    <location>
        <begin position="110"/>
        <end position="130"/>
    </location>
</feature>
<dbReference type="RefSeq" id="WP_011942971.1">
    <property type="nucleotide sequence ID" value="NC_009486.1"/>
</dbReference>
<feature type="transmembrane region" description="Helical" evidence="6">
    <location>
        <begin position="170"/>
        <end position="191"/>
    </location>
</feature>
<feature type="transmembrane region" description="Helical" evidence="6">
    <location>
        <begin position="291"/>
        <end position="315"/>
    </location>
</feature>
<reference evidence="8" key="1">
    <citation type="submission" date="2007-05" db="EMBL/GenBank/DDBJ databases">
        <title>Complete sequence of Thermotoga petrophila RKU-1.</title>
        <authorList>
            <consortium name="US DOE Joint Genome Institute"/>
            <person name="Copeland A."/>
            <person name="Lucas S."/>
            <person name="Lapidus A."/>
            <person name="Barry K."/>
            <person name="Glavina del Rio T."/>
            <person name="Dalin E."/>
            <person name="Tice H."/>
            <person name="Pitluck S."/>
            <person name="Sims D."/>
            <person name="Brettin T."/>
            <person name="Bruce D."/>
            <person name="Detter J.C."/>
            <person name="Han C."/>
            <person name="Tapia R."/>
            <person name="Schmutz J."/>
            <person name="Larimer F."/>
            <person name="Land M."/>
            <person name="Hauser L."/>
            <person name="Kyrpides N."/>
            <person name="Mikhailova N."/>
            <person name="Nelson K."/>
            <person name="Gogarten J.P."/>
            <person name="Noll K."/>
            <person name="Richardson P."/>
        </authorList>
    </citation>
    <scope>NUCLEOTIDE SEQUENCE [LARGE SCALE GENOMIC DNA]</scope>
    <source>
        <strain evidence="8">ATCC BAA-488 / DSM 13995 / JCM 10881 / RKU-1</strain>
    </source>
</reference>
<proteinExistence type="predicted"/>
<dbReference type="KEGG" id="tpt:Tpet_0306"/>
<evidence type="ECO:0000256" key="6">
    <source>
        <dbReference type="SAM" id="Phobius"/>
    </source>
</evidence>
<feature type="transmembrane region" description="Helical" evidence="6">
    <location>
        <begin position="142"/>
        <end position="164"/>
    </location>
</feature>
<feature type="transmembrane region" description="Helical" evidence="6">
    <location>
        <begin position="7"/>
        <end position="34"/>
    </location>
</feature>
<comment type="subcellular location">
    <subcellularLocation>
        <location evidence="1">Cell membrane</location>
        <topology evidence="1">Multi-pass membrane protein</topology>
    </subcellularLocation>
</comment>
<evidence type="ECO:0000256" key="1">
    <source>
        <dbReference type="ARBA" id="ARBA00004651"/>
    </source>
</evidence>
<sequence length="467" mass="53191">MKQYIKGFLSFSAGTWIRAIVSFFSTPVISYLIVPEEFGKAAMFTLVYNIALLVSLTGLDQSFVRYYYQEEKRNELFWSCVFLPFTFGISVSLIFILFESHLSLILFGKDYQGIGLIFSISLMTGIFQRFNQLSIRMQKRGVLYSILDVVNSLGNVGGTIVFALTVSKSFYAVVWGQICGNVSALVLGFITDRESRKFAKVNFKKIGEFLKYGLPLLPSSLLFWLFSSIDRISLRQYSNFTEIGLYSAAFKIVSVMQLFQAGFTTFWIPLAYERFETRPDSREFFKKANQMVSLTIFLFGLLVLSFKDMIFLLFARSYRNASFIAPFLILQPIMYVVSETTVLGINFTKKTYWHIVVTGLSALANFAGNQLLVPYLGAKGAAISTGLSYVLFFTLRTLIAEKLYPIGFNLKKIYAGVLVVSLVAFFGTFLENFLIFPLLSVTGIFLILLLYRDEMIYLKNHFKNLHR</sequence>
<feature type="transmembrane region" description="Helical" evidence="6">
    <location>
        <begin position="249"/>
        <end position="270"/>
    </location>
</feature>
<evidence type="ECO:0000256" key="5">
    <source>
        <dbReference type="ARBA" id="ARBA00023136"/>
    </source>
</evidence>
<dbReference type="AlphaFoldDB" id="A5IJG2"/>
<dbReference type="HOGENOM" id="CLU_022017_7_5_0"/>
<dbReference type="EMBL" id="CP000702">
    <property type="protein sequence ID" value="ABQ46335.1"/>
    <property type="molecule type" value="Genomic_DNA"/>
</dbReference>